<evidence type="ECO:0000313" key="3">
    <source>
        <dbReference type="EMBL" id="KLL11549.1"/>
    </source>
</evidence>
<feature type="region of interest" description="Disordered" evidence="1">
    <location>
        <begin position="121"/>
        <end position="144"/>
    </location>
</feature>
<dbReference type="InterPro" id="IPR001387">
    <property type="entry name" value="Cro/C1-type_HTH"/>
</dbReference>
<dbReference type="PROSITE" id="PS50943">
    <property type="entry name" value="HTH_CROC1"/>
    <property type="match status" value="1"/>
</dbReference>
<feature type="compositionally biased region" description="Basic and acidic residues" evidence="1">
    <location>
        <begin position="135"/>
        <end position="144"/>
    </location>
</feature>
<keyword evidence="4" id="KW-1185">Reference proteome</keyword>
<comment type="caution">
    <text evidence="3">The sequence shown here is derived from an EMBL/GenBank/DDBJ whole genome shotgun (WGS) entry which is preliminary data.</text>
</comment>
<evidence type="ECO:0000313" key="4">
    <source>
        <dbReference type="Proteomes" id="UP000035425"/>
    </source>
</evidence>
<dbReference type="Pfam" id="PF01381">
    <property type="entry name" value="HTH_3"/>
    <property type="match status" value="1"/>
</dbReference>
<sequence length="144" mass="16324">MTRTDERRERLARQQQAGEWLRQAREAAGYSGTRFAAALGVHQAQVSKYETGISKPDDDRAREIARLLGLDEIDVRRKLGLWIPESLEPRPMTPEEAIRIDQTLRPAYRGLLLAVLSAVRSQQQDASVSEGATRSSDRLQKPWE</sequence>
<dbReference type="CDD" id="cd00093">
    <property type="entry name" value="HTH_XRE"/>
    <property type="match status" value="1"/>
</dbReference>
<organism evidence="3 4">
    <name type="scientific">Protofrankia coriariae</name>
    <dbReference type="NCBI Taxonomy" id="1562887"/>
    <lineage>
        <taxon>Bacteria</taxon>
        <taxon>Bacillati</taxon>
        <taxon>Actinomycetota</taxon>
        <taxon>Actinomycetes</taxon>
        <taxon>Frankiales</taxon>
        <taxon>Frankiaceae</taxon>
        <taxon>Protofrankia</taxon>
    </lineage>
</organism>
<dbReference type="SMART" id="SM00530">
    <property type="entry name" value="HTH_XRE"/>
    <property type="match status" value="1"/>
</dbReference>
<proteinExistence type="predicted"/>
<dbReference type="RefSeq" id="WP_047222910.1">
    <property type="nucleotide sequence ID" value="NZ_JWIO01000014.1"/>
</dbReference>
<evidence type="ECO:0000259" key="2">
    <source>
        <dbReference type="PROSITE" id="PS50943"/>
    </source>
</evidence>
<dbReference type="Gene3D" id="1.10.260.40">
    <property type="entry name" value="lambda repressor-like DNA-binding domains"/>
    <property type="match status" value="1"/>
</dbReference>
<dbReference type="EMBL" id="JWIO01000014">
    <property type="protein sequence ID" value="KLL11549.1"/>
    <property type="molecule type" value="Genomic_DNA"/>
</dbReference>
<dbReference type="InterPro" id="IPR010982">
    <property type="entry name" value="Lambda_DNA-bd_dom_sf"/>
</dbReference>
<feature type="compositionally biased region" description="Polar residues" evidence="1">
    <location>
        <begin position="121"/>
        <end position="134"/>
    </location>
</feature>
<feature type="domain" description="HTH cro/C1-type" evidence="2">
    <location>
        <begin position="21"/>
        <end position="75"/>
    </location>
</feature>
<name>A0ABR5F499_9ACTN</name>
<dbReference type="SUPFAM" id="SSF47413">
    <property type="entry name" value="lambda repressor-like DNA-binding domains"/>
    <property type="match status" value="1"/>
</dbReference>
<evidence type="ECO:0000256" key="1">
    <source>
        <dbReference type="SAM" id="MobiDB-lite"/>
    </source>
</evidence>
<reference evidence="3 4" key="1">
    <citation type="submission" date="2014-12" db="EMBL/GenBank/DDBJ databases">
        <title>Frankia sp. BMG5.1 draft genome.</title>
        <authorList>
            <person name="Gtari M."/>
            <person name="Ghodhbane-Gtari F."/>
            <person name="Nouioui I."/>
            <person name="Ktari A."/>
            <person name="Hezbri K."/>
            <person name="Mimouni W."/>
            <person name="Sbissi I."/>
            <person name="Ayari A."/>
            <person name="Yamanaka T."/>
            <person name="Normand P."/>
            <person name="Tisa L.S."/>
            <person name="Boudabous A."/>
        </authorList>
    </citation>
    <scope>NUCLEOTIDE SEQUENCE [LARGE SCALE GENOMIC DNA]</scope>
    <source>
        <strain evidence="3 4">BMG5.1</strain>
    </source>
</reference>
<accession>A0ABR5F499</accession>
<protein>
    <recommendedName>
        <fullName evidence="2">HTH cro/C1-type domain-containing protein</fullName>
    </recommendedName>
</protein>
<dbReference type="Proteomes" id="UP000035425">
    <property type="component" value="Unassembled WGS sequence"/>
</dbReference>
<gene>
    <name evidence="3" type="ORF">FrCorBMG51_10935</name>
</gene>